<dbReference type="PANTHER" id="PTHR13061">
    <property type="entry name" value="DYNACTIN SUBUNIT P25"/>
    <property type="match status" value="1"/>
</dbReference>
<comment type="caution">
    <text evidence="1">The sequence shown here is derived from an EMBL/GenBank/DDBJ whole genome shotgun (WGS) entry which is preliminary data.</text>
</comment>
<dbReference type="AlphaFoldDB" id="A0A0F9MVY5"/>
<dbReference type="Gene3D" id="2.160.10.10">
    <property type="entry name" value="Hexapeptide repeat proteins"/>
    <property type="match status" value="1"/>
</dbReference>
<sequence>MQNIQPFQNQHPQIAESVYIHSAASVIGEVEIGKNSSIWPGTVIRGDVNFIRIGQGTNIQDLSMLHVSHKSSWQPEGSPLIIGNNVTIGHQVLLHGCTIEDECLIGMGSIVMDNVVVQKHVMLAAGSLVPEGKVLESGYLYLGRPAKRIRPLTEDEIVHFMYSANHYIKLKNHYLT</sequence>
<dbReference type="InterPro" id="IPR001451">
    <property type="entry name" value="Hexapep"/>
</dbReference>
<dbReference type="CDD" id="cd04645">
    <property type="entry name" value="LbH_gamma_CA_like"/>
    <property type="match status" value="1"/>
</dbReference>
<proteinExistence type="predicted"/>
<gene>
    <name evidence="1" type="ORF">LCGC14_1041840</name>
</gene>
<dbReference type="Pfam" id="PF00132">
    <property type="entry name" value="Hexapep"/>
    <property type="match status" value="2"/>
</dbReference>
<evidence type="ECO:0008006" key="2">
    <source>
        <dbReference type="Google" id="ProtNLM"/>
    </source>
</evidence>
<dbReference type="EMBL" id="LAZR01004294">
    <property type="protein sequence ID" value="KKN09919.1"/>
    <property type="molecule type" value="Genomic_DNA"/>
</dbReference>
<dbReference type="PANTHER" id="PTHR13061:SF56">
    <property type="entry name" value="PROTEIN YRDA"/>
    <property type="match status" value="1"/>
</dbReference>
<reference evidence="1" key="1">
    <citation type="journal article" date="2015" name="Nature">
        <title>Complex archaea that bridge the gap between prokaryotes and eukaryotes.</title>
        <authorList>
            <person name="Spang A."/>
            <person name="Saw J.H."/>
            <person name="Jorgensen S.L."/>
            <person name="Zaremba-Niedzwiedzka K."/>
            <person name="Martijn J."/>
            <person name="Lind A.E."/>
            <person name="van Eijk R."/>
            <person name="Schleper C."/>
            <person name="Guy L."/>
            <person name="Ettema T.J."/>
        </authorList>
    </citation>
    <scope>NUCLEOTIDE SEQUENCE</scope>
</reference>
<evidence type="ECO:0000313" key="1">
    <source>
        <dbReference type="EMBL" id="KKN09919.1"/>
    </source>
</evidence>
<dbReference type="SUPFAM" id="SSF51161">
    <property type="entry name" value="Trimeric LpxA-like enzymes"/>
    <property type="match status" value="1"/>
</dbReference>
<dbReference type="InterPro" id="IPR011004">
    <property type="entry name" value="Trimer_LpxA-like_sf"/>
</dbReference>
<organism evidence="1">
    <name type="scientific">marine sediment metagenome</name>
    <dbReference type="NCBI Taxonomy" id="412755"/>
    <lineage>
        <taxon>unclassified sequences</taxon>
        <taxon>metagenomes</taxon>
        <taxon>ecological metagenomes</taxon>
    </lineage>
</organism>
<dbReference type="InterPro" id="IPR050484">
    <property type="entry name" value="Transf_Hexapept/Carb_Anhydrase"/>
</dbReference>
<dbReference type="InterPro" id="IPR047324">
    <property type="entry name" value="LbH_gamma_CA-like"/>
</dbReference>
<protein>
    <recommendedName>
        <fullName evidence="2">Gamma carbonic anhydrase family protein</fullName>
    </recommendedName>
</protein>
<accession>A0A0F9MVY5</accession>
<name>A0A0F9MVY5_9ZZZZ</name>